<reference evidence="1 2" key="1">
    <citation type="journal article" date="2018" name="Sci. Rep.">
        <title>Genomic signatures of local adaptation to the degree of environmental predictability in rotifers.</title>
        <authorList>
            <person name="Franch-Gras L."/>
            <person name="Hahn C."/>
            <person name="Garcia-Roger E.M."/>
            <person name="Carmona M.J."/>
            <person name="Serra M."/>
            <person name="Gomez A."/>
        </authorList>
    </citation>
    <scope>NUCLEOTIDE SEQUENCE [LARGE SCALE GENOMIC DNA]</scope>
    <source>
        <strain evidence="1">HYR1</strain>
    </source>
</reference>
<dbReference type="EMBL" id="REGN01009532">
    <property type="protein sequence ID" value="RNA00974.1"/>
    <property type="molecule type" value="Genomic_DNA"/>
</dbReference>
<gene>
    <name evidence="1" type="ORF">BpHYR1_035342</name>
</gene>
<organism evidence="1 2">
    <name type="scientific">Brachionus plicatilis</name>
    <name type="common">Marine rotifer</name>
    <name type="synonym">Brachionus muelleri</name>
    <dbReference type="NCBI Taxonomy" id="10195"/>
    <lineage>
        <taxon>Eukaryota</taxon>
        <taxon>Metazoa</taxon>
        <taxon>Spiralia</taxon>
        <taxon>Gnathifera</taxon>
        <taxon>Rotifera</taxon>
        <taxon>Eurotatoria</taxon>
        <taxon>Monogononta</taxon>
        <taxon>Pseudotrocha</taxon>
        <taxon>Ploima</taxon>
        <taxon>Brachionidae</taxon>
        <taxon>Brachionus</taxon>
    </lineage>
</organism>
<keyword evidence="2" id="KW-1185">Reference proteome</keyword>
<comment type="caution">
    <text evidence="1">The sequence shown here is derived from an EMBL/GenBank/DDBJ whole genome shotgun (WGS) entry which is preliminary data.</text>
</comment>
<name>A0A3M7PPP3_BRAPC</name>
<sequence>MQLNDANSNHSSNDTFKCKSIKLQLNNQQFHQEKTERRLHIESINFRKLENNCSISSILNSMFHCFFHENQMKYKSNVANKNLPKYK</sequence>
<dbReference type="Proteomes" id="UP000276133">
    <property type="component" value="Unassembled WGS sequence"/>
</dbReference>
<evidence type="ECO:0000313" key="2">
    <source>
        <dbReference type="Proteomes" id="UP000276133"/>
    </source>
</evidence>
<proteinExistence type="predicted"/>
<protein>
    <submittedName>
        <fullName evidence="1">Uncharacterized protein</fullName>
    </submittedName>
</protein>
<evidence type="ECO:0000313" key="1">
    <source>
        <dbReference type="EMBL" id="RNA00974.1"/>
    </source>
</evidence>
<accession>A0A3M7PPP3</accession>
<dbReference type="AlphaFoldDB" id="A0A3M7PPP3"/>